<evidence type="ECO:0000313" key="2">
    <source>
        <dbReference type="Proteomes" id="UP000094236"/>
    </source>
</evidence>
<reference evidence="2" key="1">
    <citation type="submission" date="2016-05" db="EMBL/GenBank/DDBJ databases">
        <title>Comparative genomics of biotechnologically important yeasts.</title>
        <authorList>
            <consortium name="DOE Joint Genome Institute"/>
            <person name="Riley R."/>
            <person name="Haridas S."/>
            <person name="Wolfe K.H."/>
            <person name="Lopes M.R."/>
            <person name="Hittinger C.T."/>
            <person name="Goker M."/>
            <person name="Salamov A."/>
            <person name="Wisecaver J."/>
            <person name="Long T.M."/>
            <person name="Aerts A.L."/>
            <person name="Barry K."/>
            <person name="Choi C."/>
            <person name="Clum A."/>
            <person name="Coughlan A.Y."/>
            <person name="Deshpande S."/>
            <person name="Douglass A.P."/>
            <person name="Hanson S.J."/>
            <person name="Klenk H.-P."/>
            <person name="Labutti K."/>
            <person name="Lapidus A."/>
            <person name="Lindquist E."/>
            <person name="Lipzen A."/>
            <person name="Meier-Kolthoff J.P."/>
            <person name="Ohm R.A."/>
            <person name="Otillar R.P."/>
            <person name="Pangilinan J."/>
            <person name="Peng Y."/>
            <person name="Rokas A."/>
            <person name="Rosa C.A."/>
            <person name="Scheuner C."/>
            <person name="Sibirny A.A."/>
            <person name="Slot J.C."/>
            <person name="Stielow J.B."/>
            <person name="Sun H."/>
            <person name="Kurtzman C.P."/>
            <person name="Blackwell M."/>
            <person name="Grigoriev I.V."/>
            <person name="Jeffries T.W."/>
        </authorList>
    </citation>
    <scope>NUCLEOTIDE SEQUENCE [LARGE SCALE GENOMIC DNA]</scope>
    <source>
        <strain evidence="2">NRRL Y-2460</strain>
    </source>
</reference>
<keyword evidence="2" id="KW-1185">Reference proteome</keyword>
<dbReference type="Proteomes" id="UP000094236">
    <property type="component" value="Unassembled WGS sequence"/>
</dbReference>
<dbReference type="OrthoDB" id="3980818at2759"/>
<accession>A0A1E4TXS1</accession>
<dbReference type="AlphaFoldDB" id="A0A1E4TXS1"/>
<name>A0A1E4TXS1_PACTA</name>
<sequence length="189" mass="21675">MIIKPWTDLPPPRHTLNEQLEEEDPSVPARDIVIPKIDVELLLNNELQAVDYLLVLPQRLDRIVLGLSANDKIEKIGKIKIEYVLSKPSSIKVTEEEKEEEEEEYNEDEQLYLVGTAKQLDLKPVEIIINKVKINEKTYLNYIILPVFKELITYNLLAKAVLTKIASSFKKLITISINNNVESQTLAQL</sequence>
<proteinExistence type="predicted"/>
<gene>
    <name evidence="1" type="ORF">PACTADRAFT_79042</name>
</gene>
<organism evidence="1 2">
    <name type="scientific">Pachysolen tannophilus NRRL Y-2460</name>
    <dbReference type="NCBI Taxonomy" id="669874"/>
    <lineage>
        <taxon>Eukaryota</taxon>
        <taxon>Fungi</taxon>
        <taxon>Dikarya</taxon>
        <taxon>Ascomycota</taxon>
        <taxon>Saccharomycotina</taxon>
        <taxon>Pichiomycetes</taxon>
        <taxon>Pachysolenaceae</taxon>
        <taxon>Pachysolen</taxon>
    </lineage>
</organism>
<protein>
    <submittedName>
        <fullName evidence="1">Uncharacterized protein</fullName>
    </submittedName>
</protein>
<dbReference type="EMBL" id="KV454012">
    <property type="protein sequence ID" value="ODV96583.1"/>
    <property type="molecule type" value="Genomic_DNA"/>
</dbReference>
<evidence type="ECO:0000313" key="1">
    <source>
        <dbReference type="EMBL" id="ODV96583.1"/>
    </source>
</evidence>